<keyword evidence="4 10" id="KW-0597">Phosphoprotein</keyword>
<feature type="modified residue" description="4-aspartylphosphate" evidence="10">
    <location>
        <position position="54"/>
    </location>
</feature>
<dbReference type="PANTHER" id="PTHR42713:SF3">
    <property type="entry name" value="TRANSCRIPTIONAL REGULATORY PROTEIN HPTR"/>
    <property type="match status" value="1"/>
</dbReference>
<keyword evidence="6" id="KW-0805">Transcription regulation</keyword>
<protein>
    <recommendedName>
        <fullName evidence="2">Stage 0 sporulation protein A homolog</fullName>
    </recommendedName>
</protein>
<dbReference type="SMART" id="SM00342">
    <property type="entry name" value="HTH_ARAC"/>
    <property type="match status" value="1"/>
</dbReference>
<dbReference type="GO" id="GO:0000160">
    <property type="term" value="P:phosphorelay signal transduction system"/>
    <property type="evidence" value="ECO:0007669"/>
    <property type="project" value="UniProtKB-KW"/>
</dbReference>
<dbReference type="Pfam" id="PF12833">
    <property type="entry name" value="HTH_18"/>
    <property type="match status" value="1"/>
</dbReference>
<evidence type="ECO:0000256" key="2">
    <source>
        <dbReference type="ARBA" id="ARBA00018672"/>
    </source>
</evidence>
<dbReference type="GO" id="GO:0005737">
    <property type="term" value="C:cytoplasm"/>
    <property type="evidence" value="ECO:0007669"/>
    <property type="project" value="UniProtKB-SubCell"/>
</dbReference>
<dbReference type="InterPro" id="IPR018062">
    <property type="entry name" value="HTH_AraC-typ_CS"/>
</dbReference>
<comment type="subcellular location">
    <subcellularLocation>
        <location evidence="1">Cytoplasm</location>
    </subcellularLocation>
</comment>
<evidence type="ECO:0000256" key="7">
    <source>
        <dbReference type="ARBA" id="ARBA00023125"/>
    </source>
</evidence>
<feature type="domain" description="HTH araC/xylS-type" evidence="11">
    <location>
        <begin position="404"/>
        <end position="502"/>
    </location>
</feature>
<evidence type="ECO:0000313" key="13">
    <source>
        <dbReference type="EMBL" id="SET62516.1"/>
    </source>
</evidence>
<evidence type="ECO:0000256" key="3">
    <source>
        <dbReference type="ARBA" id="ARBA00022490"/>
    </source>
</evidence>
<dbReference type="AlphaFoldDB" id="A0A1I0FY39"/>
<dbReference type="SUPFAM" id="SSF46689">
    <property type="entry name" value="Homeodomain-like"/>
    <property type="match status" value="2"/>
</dbReference>
<sequence>MYDILIVDDEKIERNGIRFLLKQYGFDLNIYEANNGLKALEFLEKNKVDILLTDVKMPFMDGIELCSELRKRNLDMKILIFSGYSEFEYARMAVKLGVSEYILKPIDPDEFKGTITKVIRGLEEEKIENDKMETSKLYMIEHILYLMVNGTPYSEIKTNFSALLSLDFLKEFKRMLLIETNSEFFGREGNGFVKNLEQEIEEEYHYLNLNPQQSLLIFKDANAPLQDIAHNIHQNMKMKYQENGYVAIGNEIKDVDQLGQQLEVLEHLMENKFYVSNTYVFGGKEQSDALLTSPSEDDSLMKQMQQDMKMKDMSSLEEHLSLLYAKYQNNIGFSQIYVKFIFSNLLKGMHESIPNHTEVQFNQEIEELYRSVDFETVKEIVGRNVELLKKAFKQNPQMYHREIEYIKQYIYENYDKELGVEQLADKVSLAPSYLSHIFKKETGQNLSKFIKAYRMEMAKKMLEETHEKIVTISYAVGYVNVSYFCQSFREYFGVSPQKYRMQGE</sequence>
<keyword evidence="5" id="KW-0902">Two-component regulatory system</keyword>
<dbReference type="Proteomes" id="UP000199800">
    <property type="component" value="Unassembled WGS sequence"/>
</dbReference>
<evidence type="ECO:0000259" key="12">
    <source>
        <dbReference type="PROSITE" id="PS50110"/>
    </source>
</evidence>
<dbReference type="InterPro" id="IPR018060">
    <property type="entry name" value="HTH_AraC"/>
</dbReference>
<organism evidence="13 14">
    <name type="scientific">[Clostridium] polysaccharolyticum</name>
    <dbReference type="NCBI Taxonomy" id="29364"/>
    <lineage>
        <taxon>Bacteria</taxon>
        <taxon>Bacillati</taxon>
        <taxon>Bacillota</taxon>
        <taxon>Clostridia</taxon>
        <taxon>Lachnospirales</taxon>
        <taxon>Lachnospiraceae</taxon>
    </lineage>
</organism>
<dbReference type="InterPro" id="IPR009057">
    <property type="entry name" value="Homeodomain-like_sf"/>
</dbReference>
<dbReference type="GO" id="GO:0043565">
    <property type="term" value="F:sequence-specific DNA binding"/>
    <property type="evidence" value="ECO:0007669"/>
    <property type="project" value="InterPro"/>
</dbReference>
<evidence type="ECO:0000256" key="5">
    <source>
        <dbReference type="ARBA" id="ARBA00023012"/>
    </source>
</evidence>
<evidence type="ECO:0000256" key="9">
    <source>
        <dbReference type="ARBA" id="ARBA00024867"/>
    </source>
</evidence>
<accession>A0A1I0FY39</accession>
<evidence type="ECO:0000259" key="11">
    <source>
        <dbReference type="PROSITE" id="PS01124"/>
    </source>
</evidence>
<dbReference type="EMBL" id="FOHN01000039">
    <property type="protein sequence ID" value="SET62516.1"/>
    <property type="molecule type" value="Genomic_DNA"/>
</dbReference>
<evidence type="ECO:0000313" key="14">
    <source>
        <dbReference type="Proteomes" id="UP000199800"/>
    </source>
</evidence>
<dbReference type="OrthoDB" id="2990361at2"/>
<dbReference type="Gene3D" id="3.40.50.2300">
    <property type="match status" value="1"/>
</dbReference>
<dbReference type="PROSITE" id="PS50110">
    <property type="entry name" value="RESPONSE_REGULATORY"/>
    <property type="match status" value="1"/>
</dbReference>
<reference evidence="13 14" key="1">
    <citation type="submission" date="2016-10" db="EMBL/GenBank/DDBJ databases">
        <authorList>
            <person name="de Groot N.N."/>
        </authorList>
    </citation>
    <scope>NUCLEOTIDE SEQUENCE [LARGE SCALE GENOMIC DNA]</scope>
    <source>
        <strain evidence="13 14">DSM 1801</strain>
    </source>
</reference>
<name>A0A1I0FY39_9FIRM</name>
<feature type="domain" description="Response regulatory" evidence="12">
    <location>
        <begin position="3"/>
        <end position="119"/>
    </location>
</feature>
<dbReference type="GO" id="GO:0003700">
    <property type="term" value="F:DNA-binding transcription factor activity"/>
    <property type="evidence" value="ECO:0007669"/>
    <property type="project" value="InterPro"/>
</dbReference>
<dbReference type="InterPro" id="IPR051552">
    <property type="entry name" value="HptR"/>
</dbReference>
<dbReference type="Gene3D" id="1.10.10.60">
    <property type="entry name" value="Homeodomain-like"/>
    <property type="match status" value="2"/>
</dbReference>
<dbReference type="Pfam" id="PF00072">
    <property type="entry name" value="Response_reg"/>
    <property type="match status" value="1"/>
</dbReference>
<dbReference type="PANTHER" id="PTHR42713">
    <property type="entry name" value="HISTIDINE KINASE-RELATED"/>
    <property type="match status" value="1"/>
</dbReference>
<dbReference type="SMART" id="SM00448">
    <property type="entry name" value="REC"/>
    <property type="match status" value="1"/>
</dbReference>
<dbReference type="RefSeq" id="WP_092479057.1">
    <property type="nucleotide sequence ID" value="NZ_FOHN01000039.1"/>
</dbReference>
<comment type="function">
    <text evidence="9">May play the central regulatory role in sporulation. It may be an element of the effector pathway responsible for the activation of sporulation genes in response to nutritional stress. Spo0A may act in concert with spo0H (a sigma factor) to control the expression of some genes that are critical to the sporulation process.</text>
</comment>
<evidence type="ECO:0000256" key="1">
    <source>
        <dbReference type="ARBA" id="ARBA00004496"/>
    </source>
</evidence>
<proteinExistence type="predicted"/>
<evidence type="ECO:0000256" key="6">
    <source>
        <dbReference type="ARBA" id="ARBA00023015"/>
    </source>
</evidence>
<keyword evidence="7" id="KW-0238">DNA-binding</keyword>
<dbReference type="PRINTS" id="PR00032">
    <property type="entry name" value="HTHARAC"/>
</dbReference>
<dbReference type="CDD" id="cd17536">
    <property type="entry name" value="REC_YesN-like"/>
    <property type="match status" value="1"/>
</dbReference>
<dbReference type="InterPro" id="IPR001789">
    <property type="entry name" value="Sig_transdc_resp-reg_receiver"/>
</dbReference>
<dbReference type="PROSITE" id="PS00041">
    <property type="entry name" value="HTH_ARAC_FAMILY_1"/>
    <property type="match status" value="1"/>
</dbReference>
<dbReference type="SUPFAM" id="SSF52172">
    <property type="entry name" value="CheY-like"/>
    <property type="match status" value="1"/>
</dbReference>
<dbReference type="InterPro" id="IPR011006">
    <property type="entry name" value="CheY-like_superfamily"/>
</dbReference>
<evidence type="ECO:0000256" key="8">
    <source>
        <dbReference type="ARBA" id="ARBA00023163"/>
    </source>
</evidence>
<dbReference type="InterPro" id="IPR020449">
    <property type="entry name" value="Tscrpt_reg_AraC-type_HTH"/>
</dbReference>
<keyword evidence="3" id="KW-0963">Cytoplasm</keyword>
<keyword evidence="14" id="KW-1185">Reference proteome</keyword>
<dbReference type="STRING" id="29364.SAMN04487772_1397"/>
<dbReference type="PROSITE" id="PS01124">
    <property type="entry name" value="HTH_ARAC_FAMILY_2"/>
    <property type="match status" value="1"/>
</dbReference>
<keyword evidence="8" id="KW-0804">Transcription</keyword>
<evidence type="ECO:0000256" key="10">
    <source>
        <dbReference type="PROSITE-ProRule" id="PRU00169"/>
    </source>
</evidence>
<gene>
    <name evidence="13" type="ORF">SAMN04487772_1397</name>
</gene>
<evidence type="ECO:0000256" key="4">
    <source>
        <dbReference type="ARBA" id="ARBA00022553"/>
    </source>
</evidence>